<dbReference type="InterPro" id="IPR032809">
    <property type="entry name" value="Put_HupE_UreJ"/>
</dbReference>
<protein>
    <submittedName>
        <fullName evidence="2">HupE / UreJ protein</fullName>
    </submittedName>
</protein>
<keyword evidence="1" id="KW-1133">Transmembrane helix</keyword>
<organism evidence="2 3">
    <name type="scientific">Psychroflexus sediminis</name>
    <dbReference type="NCBI Taxonomy" id="470826"/>
    <lineage>
        <taxon>Bacteria</taxon>
        <taxon>Pseudomonadati</taxon>
        <taxon>Bacteroidota</taxon>
        <taxon>Flavobacteriia</taxon>
        <taxon>Flavobacteriales</taxon>
        <taxon>Flavobacteriaceae</taxon>
        <taxon>Psychroflexus</taxon>
    </lineage>
</organism>
<proteinExistence type="predicted"/>
<evidence type="ECO:0000256" key="1">
    <source>
        <dbReference type="SAM" id="Phobius"/>
    </source>
</evidence>
<dbReference type="STRING" id="470826.SAMN04488027_11432"/>
<feature type="transmembrane region" description="Helical" evidence="1">
    <location>
        <begin position="71"/>
        <end position="89"/>
    </location>
</feature>
<sequence>MEDFWLYLKMGFEHVLDWNAYDHVLFLTALVASLSFPQSKKVIWLVTLFTLGHILSLALSAFNILRVNTDLIEFLIPLSIIVTAVYNVFTVGKIKGKNKATLLYFFTFFFGLVHGFGFSTYFNMLAKGTDTILLMLVEFALGIELAQILVVFVVLLLGFIVQNIFRFSKRDWVLVISSIVLGMTIPILIDNWIF</sequence>
<dbReference type="Pfam" id="PF13795">
    <property type="entry name" value="HupE_UreJ_2"/>
    <property type="match status" value="1"/>
</dbReference>
<reference evidence="2 3" key="1">
    <citation type="submission" date="2016-10" db="EMBL/GenBank/DDBJ databases">
        <authorList>
            <person name="de Groot N.N."/>
        </authorList>
    </citation>
    <scope>NUCLEOTIDE SEQUENCE [LARGE SCALE GENOMIC DNA]</scope>
    <source>
        <strain evidence="2 3">DSM 19803</strain>
    </source>
</reference>
<gene>
    <name evidence="2" type="ORF">SAMN04488027_11432</name>
</gene>
<feature type="transmembrane region" description="Helical" evidence="1">
    <location>
        <begin position="43"/>
        <end position="65"/>
    </location>
</feature>
<accession>A0A1G7YTS2</accession>
<name>A0A1G7YTS2_9FLAO</name>
<keyword evidence="1" id="KW-0472">Membrane</keyword>
<dbReference type="OrthoDB" id="9808870at2"/>
<keyword evidence="1" id="KW-0812">Transmembrane</keyword>
<dbReference type="EMBL" id="FNCW01000014">
    <property type="protein sequence ID" value="SDG99871.1"/>
    <property type="molecule type" value="Genomic_DNA"/>
</dbReference>
<evidence type="ECO:0000313" key="2">
    <source>
        <dbReference type="EMBL" id="SDG99871.1"/>
    </source>
</evidence>
<evidence type="ECO:0000313" key="3">
    <source>
        <dbReference type="Proteomes" id="UP000199296"/>
    </source>
</evidence>
<dbReference type="RefSeq" id="WP_093369461.1">
    <property type="nucleotide sequence ID" value="NZ_FNCW01000014.1"/>
</dbReference>
<feature type="transmembrane region" description="Helical" evidence="1">
    <location>
        <begin position="20"/>
        <end position="36"/>
    </location>
</feature>
<keyword evidence="3" id="KW-1185">Reference proteome</keyword>
<dbReference type="Proteomes" id="UP000199296">
    <property type="component" value="Unassembled WGS sequence"/>
</dbReference>
<feature type="transmembrane region" description="Helical" evidence="1">
    <location>
        <begin position="172"/>
        <end position="189"/>
    </location>
</feature>
<dbReference type="AlphaFoldDB" id="A0A1G7YTS2"/>
<feature type="transmembrane region" description="Helical" evidence="1">
    <location>
        <begin position="134"/>
        <end position="160"/>
    </location>
</feature>
<feature type="transmembrane region" description="Helical" evidence="1">
    <location>
        <begin position="101"/>
        <end position="122"/>
    </location>
</feature>